<dbReference type="RefSeq" id="WP_337092059.1">
    <property type="nucleotide sequence ID" value="NZ_JAPYKO010000003.1"/>
</dbReference>
<comment type="caution">
    <text evidence="7">The sequence shown here is derived from an EMBL/GenBank/DDBJ whole genome shotgun (WGS) entry which is preliminary data.</text>
</comment>
<dbReference type="InterPro" id="IPR058240">
    <property type="entry name" value="rSAM_sf"/>
</dbReference>
<evidence type="ECO:0000256" key="4">
    <source>
        <dbReference type="ARBA" id="ARBA00022723"/>
    </source>
</evidence>
<protein>
    <submittedName>
        <fullName evidence="7">4Fe-4S single cluster domain-containing protein</fullName>
    </submittedName>
</protein>
<name>A0ABU8K7P0_9HYPH</name>
<keyword evidence="5" id="KW-0408">Iron</keyword>
<keyword evidence="3" id="KW-0949">S-adenosyl-L-methionine</keyword>
<dbReference type="InterPro" id="IPR034457">
    <property type="entry name" value="Organic_radical-activating"/>
</dbReference>
<dbReference type="Proteomes" id="UP001366503">
    <property type="component" value="Unassembled WGS sequence"/>
</dbReference>
<dbReference type="EMBL" id="JAPYKO010000003">
    <property type="protein sequence ID" value="MEI9401729.1"/>
    <property type="molecule type" value="Genomic_DNA"/>
</dbReference>
<evidence type="ECO:0000313" key="8">
    <source>
        <dbReference type="Proteomes" id="UP001366503"/>
    </source>
</evidence>
<organism evidence="7 8">
    <name type="scientific">Mesorhizobium argentiipisi</name>
    <dbReference type="NCBI Taxonomy" id="3015175"/>
    <lineage>
        <taxon>Bacteria</taxon>
        <taxon>Pseudomonadati</taxon>
        <taxon>Pseudomonadota</taxon>
        <taxon>Alphaproteobacteria</taxon>
        <taxon>Hyphomicrobiales</taxon>
        <taxon>Phyllobacteriaceae</taxon>
        <taxon>Mesorhizobium</taxon>
    </lineage>
</organism>
<dbReference type="Pfam" id="PF13353">
    <property type="entry name" value="Fer4_12"/>
    <property type="match status" value="1"/>
</dbReference>
<dbReference type="SFLD" id="SFLDS00029">
    <property type="entry name" value="Radical_SAM"/>
    <property type="match status" value="1"/>
</dbReference>
<dbReference type="InterPro" id="IPR007197">
    <property type="entry name" value="rSAM"/>
</dbReference>
<keyword evidence="8" id="KW-1185">Reference proteome</keyword>
<dbReference type="SUPFAM" id="SSF102114">
    <property type="entry name" value="Radical SAM enzymes"/>
    <property type="match status" value="1"/>
</dbReference>
<keyword evidence="2" id="KW-0004">4Fe-4S</keyword>
<evidence type="ECO:0000256" key="6">
    <source>
        <dbReference type="ARBA" id="ARBA00023014"/>
    </source>
</evidence>
<evidence type="ECO:0000256" key="1">
    <source>
        <dbReference type="ARBA" id="ARBA00001966"/>
    </source>
</evidence>
<dbReference type="PANTHER" id="PTHR30352:SF2">
    <property type="entry name" value="ANAEROBIC RIBONUCLEOSIDE-TRIPHOSPHATE REDUCTASE-ACTIVATING PROTEIN"/>
    <property type="match status" value="1"/>
</dbReference>
<evidence type="ECO:0000256" key="5">
    <source>
        <dbReference type="ARBA" id="ARBA00023004"/>
    </source>
</evidence>
<accession>A0ABU8K7P0</accession>
<sequence>MTTPLALSRLHFPVTTLGPGSRIGIWFQGCSIRCPGCISADTWAQKRGMTTVEQAVDAVTRWIPKASGITISGGEPFDQPNALATLLRAIRQGSRLDVLVYSGYPFEALDHHLRNMGGLIDALISDPYDIGSTQTLALRGSDNQRLHLLTELGKARLASFERPIRPDEKRLDMMVDPSGEIWMVGVPGKEDLNRLARLLASQGHRVETSQDRSNRASHD</sequence>
<dbReference type="PANTHER" id="PTHR30352">
    <property type="entry name" value="PYRUVATE FORMATE-LYASE-ACTIVATING ENZYME"/>
    <property type="match status" value="1"/>
</dbReference>
<gene>
    <name evidence="7" type="ORF">O7A05_05945</name>
</gene>
<dbReference type="CDD" id="cd01335">
    <property type="entry name" value="Radical_SAM"/>
    <property type="match status" value="1"/>
</dbReference>
<reference evidence="7 8" key="1">
    <citation type="submission" date="2022-12" db="EMBL/GenBank/DDBJ databases">
        <authorList>
            <person name="Muema E."/>
        </authorList>
    </citation>
    <scope>NUCLEOTIDE SEQUENCE [LARGE SCALE GENOMIC DNA]</scope>
    <source>
        <strain evidence="8">1330</strain>
    </source>
</reference>
<evidence type="ECO:0000256" key="3">
    <source>
        <dbReference type="ARBA" id="ARBA00022691"/>
    </source>
</evidence>
<keyword evidence="4" id="KW-0479">Metal-binding</keyword>
<keyword evidence="6" id="KW-0411">Iron-sulfur</keyword>
<evidence type="ECO:0000256" key="2">
    <source>
        <dbReference type="ARBA" id="ARBA00022485"/>
    </source>
</evidence>
<comment type="cofactor">
    <cofactor evidence="1">
        <name>[4Fe-4S] cluster</name>
        <dbReference type="ChEBI" id="CHEBI:49883"/>
    </cofactor>
</comment>
<proteinExistence type="predicted"/>
<dbReference type="InterPro" id="IPR013785">
    <property type="entry name" value="Aldolase_TIM"/>
</dbReference>
<dbReference type="Gene3D" id="3.20.20.70">
    <property type="entry name" value="Aldolase class I"/>
    <property type="match status" value="1"/>
</dbReference>
<evidence type="ECO:0000313" key="7">
    <source>
        <dbReference type="EMBL" id="MEI9401729.1"/>
    </source>
</evidence>